<keyword evidence="14" id="KW-1185">Reference proteome</keyword>
<evidence type="ECO:0000256" key="6">
    <source>
        <dbReference type="ARBA" id="ARBA00022837"/>
    </source>
</evidence>
<dbReference type="GeneID" id="123154799"/>
<dbReference type="GO" id="GO:0015292">
    <property type="term" value="F:uniporter activity"/>
    <property type="evidence" value="ECO:0000318"/>
    <property type="project" value="GO_Central"/>
</dbReference>
<evidence type="ECO:0000256" key="7">
    <source>
        <dbReference type="ARBA" id="ARBA00022989"/>
    </source>
</evidence>
<dbReference type="Gramene" id="TraesROB_scaffold_067680_01G000100.1">
    <property type="protein sequence ID" value="TraesROB_scaffold_067680_01G000100.1"/>
    <property type="gene ID" value="TraesROB_scaffold_067680_01G000100"/>
</dbReference>
<evidence type="ECO:0000313" key="13">
    <source>
        <dbReference type="EnsemblPlants" id="TraesCS7A02G101600.1"/>
    </source>
</evidence>
<proteinExistence type="inferred from homology"/>
<feature type="domain" description="Calcium uniporter protein C-terminal" evidence="12">
    <location>
        <begin position="315"/>
        <end position="432"/>
    </location>
</feature>
<protein>
    <recommendedName>
        <fullName evidence="12">Calcium uniporter protein C-terminal domain-containing protein</fullName>
    </recommendedName>
</protein>
<dbReference type="OMA" id="FHMKTSA"/>
<evidence type="ECO:0000256" key="5">
    <source>
        <dbReference type="ARBA" id="ARBA00022692"/>
    </source>
</evidence>
<dbReference type="AlphaFoldDB" id="A0A3B6RD50"/>
<feature type="coiled-coil region" evidence="10">
    <location>
        <begin position="132"/>
        <end position="159"/>
    </location>
</feature>
<dbReference type="Gramene" id="TraesCS7A02G101600.1">
    <property type="protein sequence ID" value="TraesCS7A02G101600.1"/>
    <property type="gene ID" value="TraesCS7A02G101600"/>
</dbReference>
<dbReference type="Proteomes" id="UP000019116">
    <property type="component" value="Chromosome 7A"/>
</dbReference>
<dbReference type="PANTHER" id="PTHR13462">
    <property type="entry name" value="CALCIUM UNIPORTER PROTEIN, MITOCHONDRIAL"/>
    <property type="match status" value="1"/>
</dbReference>
<reference evidence="13" key="1">
    <citation type="submission" date="2018-08" db="EMBL/GenBank/DDBJ databases">
        <authorList>
            <person name="Rossello M."/>
        </authorList>
    </citation>
    <scope>NUCLEOTIDE SEQUENCE [LARGE SCALE GENOMIC DNA]</scope>
    <source>
        <strain evidence="13">cv. Chinese Spring</strain>
    </source>
</reference>
<reference evidence="13" key="2">
    <citation type="submission" date="2018-10" db="UniProtKB">
        <authorList>
            <consortium name="EnsemblPlants"/>
        </authorList>
    </citation>
    <scope>IDENTIFICATION</scope>
</reference>
<evidence type="ECO:0000259" key="12">
    <source>
        <dbReference type="Pfam" id="PF04678"/>
    </source>
</evidence>
<feature type="transmembrane region" description="Helical" evidence="11">
    <location>
        <begin position="378"/>
        <end position="396"/>
    </location>
</feature>
<evidence type="ECO:0000256" key="4">
    <source>
        <dbReference type="ARBA" id="ARBA00022568"/>
    </source>
</evidence>
<dbReference type="PANTHER" id="PTHR13462:SF47">
    <property type="entry name" value="CALCIUM UNIPORTER PROTEIN"/>
    <property type="match status" value="1"/>
</dbReference>
<dbReference type="Pfam" id="PF04678">
    <property type="entry name" value="MCU"/>
    <property type="match status" value="2"/>
</dbReference>
<keyword evidence="5 11" id="KW-0812">Transmembrane</keyword>
<dbReference type="GO" id="GO:0051560">
    <property type="term" value="P:mitochondrial calcium ion homeostasis"/>
    <property type="evidence" value="ECO:0000318"/>
    <property type="project" value="GO_Central"/>
</dbReference>
<keyword evidence="9 11" id="KW-0472">Membrane</keyword>
<evidence type="ECO:0000256" key="1">
    <source>
        <dbReference type="ARBA" id="ARBA00004141"/>
    </source>
</evidence>
<keyword evidence="4" id="KW-0109">Calcium transport</keyword>
<dbReference type="Gramene" id="TraesCAD_scaffold_066413_01G000200.1">
    <property type="protein sequence ID" value="TraesCAD_scaffold_066413_01G000200.1"/>
    <property type="gene ID" value="TraesCAD_scaffold_066413_01G000200"/>
</dbReference>
<evidence type="ECO:0000256" key="11">
    <source>
        <dbReference type="SAM" id="Phobius"/>
    </source>
</evidence>
<feature type="transmembrane region" description="Helical" evidence="11">
    <location>
        <begin position="347"/>
        <end position="366"/>
    </location>
</feature>
<dbReference type="Gramene" id="TraesCS7A03G0241000.1">
    <property type="protein sequence ID" value="TraesCS7A03G0241000.1.CDS"/>
    <property type="gene ID" value="TraesCS7A03G0241000"/>
</dbReference>
<dbReference type="STRING" id="4565.A0A3B6RD50"/>
<dbReference type="GO" id="GO:0005262">
    <property type="term" value="F:calcium channel activity"/>
    <property type="evidence" value="ECO:0000318"/>
    <property type="project" value="GO_Central"/>
</dbReference>
<dbReference type="OrthoDB" id="278338at2759"/>
<keyword evidence="8" id="KW-0406">Ion transport</keyword>
<dbReference type="Gramene" id="TraesWEE_scaffold_064769_01G000100.1">
    <property type="protein sequence ID" value="TraesWEE_scaffold_064769_01G000100.1"/>
    <property type="gene ID" value="TraesWEE_scaffold_064769_01G000100"/>
</dbReference>
<evidence type="ECO:0000256" key="9">
    <source>
        <dbReference type="ARBA" id="ARBA00023136"/>
    </source>
</evidence>
<comment type="similarity">
    <text evidence="2">Belongs to the MCU (TC 1.A.77) family.</text>
</comment>
<evidence type="ECO:0000256" key="8">
    <source>
        <dbReference type="ARBA" id="ARBA00023065"/>
    </source>
</evidence>
<feature type="domain" description="Calcium uniporter protein C-terminal" evidence="12">
    <location>
        <begin position="88"/>
        <end position="245"/>
    </location>
</feature>
<keyword evidence="7 11" id="KW-1133">Transmembrane helix</keyword>
<sequence>MWRAAASRLLLHRRPSPATATAACTLQNRRLLSANAEFTTGEARRVVRLVGVEMLKRSLRDRSEEVISYGEFLEECVEAGAARTHGQAEVLARAMEQSGVVLFFRGKVYLHPEKVVDLVISALPPLVEESDSDAREKEFEALKKKKQEIETQAHRQVRRIVWTGLGFLQLELGLIARLTYLEFSWDVMAPMTYFIAGFHLLAAYAYFLITSSDMSYRTFMEGMFDTRWRKLCVRHGFDIEKYRELERQIRCPLGGEHSKAATKGIFADIEWWLSDRQKDQVDYSDAYNKLLWISKANPNHQKVCDLVKRAVPFALTPENEARKEELKQLQKMMKEIEGRAHKHARRIICFGFACLIFQFALFFRLTYWEFSWDRIEPIAFFFGGTQLVCGYAYFIITSRNPSLQDFLQTLFMSRRRKLCAKQNFDMKRYLELQKHSGCPRKGDYCSQGRN</sequence>
<evidence type="ECO:0000313" key="14">
    <source>
        <dbReference type="Proteomes" id="UP000019116"/>
    </source>
</evidence>
<accession>A0A3B6RD50</accession>
<feature type="transmembrane region" description="Helical" evidence="11">
    <location>
        <begin position="187"/>
        <end position="209"/>
    </location>
</feature>
<dbReference type="RefSeq" id="XP_044429368.1">
    <property type="nucleotide sequence ID" value="XM_044573433.1"/>
</dbReference>
<keyword evidence="10" id="KW-0175">Coiled coil</keyword>
<keyword evidence="6" id="KW-0106">Calcium</keyword>
<name>A0A3B6RD50_WHEAT</name>
<dbReference type="SMR" id="A0A3B6RD50"/>
<dbReference type="GO" id="GO:1990246">
    <property type="term" value="C:uniplex complex"/>
    <property type="evidence" value="ECO:0000318"/>
    <property type="project" value="GO_Central"/>
</dbReference>
<comment type="subcellular location">
    <subcellularLocation>
        <location evidence="1">Membrane</location>
        <topology evidence="1">Multi-pass membrane protein</topology>
    </subcellularLocation>
</comment>
<organism evidence="13">
    <name type="scientific">Triticum aestivum</name>
    <name type="common">Wheat</name>
    <dbReference type="NCBI Taxonomy" id="4565"/>
    <lineage>
        <taxon>Eukaryota</taxon>
        <taxon>Viridiplantae</taxon>
        <taxon>Streptophyta</taxon>
        <taxon>Embryophyta</taxon>
        <taxon>Tracheophyta</taxon>
        <taxon>Spermatophyta</taxon>
        <taxon>Magnoliopsida</taxon>
        <taxon>Liliopsida</taxon>
        <taxon>Poales</taxon>
        <taxon>Poaceae</taxon>
        <taxon>BOP clade</taxon>
        <taxon>Pooideae</taxon>
        <taxon>Triticodae</taxon>
        <taxon>Triticeae</taxon>
        <taxon>Triticinae</taxon>
        <taxon>Triticum</taxon>
    </lineage>
</organism>
<dbReference type="InterPro" id="IPR006769">
    <property type="entry name" value="MCU_C"/>
</dbReference>
<feature type="transmembrane region" description="Helical" evidence="11">
    <location>
        <begin position="160"/>
        <end position="181"/>
    </location>
</feature>
<keyword evidence="3" id="KW-0813">Transport</keyword>
<gene>
    <name evidence="13" type="primary">LOC123154799</name>
</gene>
<evidence type="ECO:0000256" key="10">
    <source>
        <dbReference type="SAM" id="Coils"/>
    </source>
</evidence>
<dbReference type="EnsemblPlants" id="TraesCS7A02G101600.1">
    <property type="protein sequence ID" value="TraesCS7A02G101600.1"/>
    <property type="gene ID" value="TraesCS7A02G101600"/>
</dbReference>
<feature type="coiled-coil region" evidence="10">
    <location>
        <begin position="319"/>
        <end position="346"/>
    </location>
</feature>
<evidence type="ECO:0000256" key="3">
    <source>
        <dbReference type="ARBA" id="ARBA00022448"/>
    </source>
</evidence>
<dbReference type="InterPro" id="IPR039055">
    <property type="entry name" value="MCU_fam"/>
</dbReference>
<evidence type="ECO:0000256" key="2">
    <source>
        <dbReference type="ARBA" id="ARBA00005653"/>
    </source>
</evidence>
<dbReference type="GO" id="GO:0036444">
    <property type="term" value="P:calcium import into the mitochondrion"/>
    <property type="evidence" value="ECO:0000318"/>
    <property type="project" value="GO_Central"/>
</dbReference>